<dbReference type="Proteomes" id="UP000190951">
    <property type="component" value="Chromosome"/>
</dbReference>
<name>A0A1S8LJL6_9CLOT</name>
<dbReference type="EMBL" id="CP096983">
    <property type="protein sequence ID" value="URZ10840.1"/>
    <property type="molecule type" value="Genomic_DNA"/>
</dbReference>
<proteinExistence type="predicted"/>
<dbReference type="STRING" id="84029.CROST_06940"/>
<protein>
    <submittedName>
        <fullName evidence="1">Uncharacterized protein</fullName>
    </submittedName>
</protein>
<sequence>MELKKIEELFNNMTDFNRLVEDASEYIKNILLESDNNFLSENISDEVSSLKDLKVEYNRTHLLINENGRMPYFRLEFYLCDSENPKYIYEIEYNCSGEFSDEYFSEY</sequence>
<dbReference type="RefSeq" id="WP_077850543.1">
    <property type="nucleotide sequence ID" value="NZ_CP096983.1"/>
</dbReference>
<dbReference type="AlphaFoldDB" id="A0A1S8LJL6"/>
<accession>A0A1S8LJL6</accession>
<evidence type="ECO:0000313" key="2">
    <source>
        <dbReference type="Proteomes" id="UP000190951"/>
    </source>
</evidence>
<evidence type="ECO:0000313" key="1">
    <source>
        <dbReference type="EMBL" id="URZ10840.1"/>
    </source>
</evidence>
<gene>
    <name evidence="1" type="ORF">CROST_015550</name>
</gene>
<organism evidence="1 2">
    <name type="scientific">Clostridium felsineum</name>
    <dbReference type="NCBI Taxonomy" id="36839"/>
    <lineage>
        <taxon>Bacteria</taxon>
        <taxon>Bacillati</taxon>
        <taxon>Bacillota</taxon>
        <taxon>Clostridia</taxon>
        <taxon>Eubacteriales</taxon>
        <taxon>Clostridiaceae</taxon>
        <taxon>Clostridium</taxon>
    </lineage>
</organism>
<reference evidence="1 2" key="1">
    <citation type="submission" date="2022-04" db="EMBL/GenBank/DDBJ databases">
        <title>Genome sequence of C. roseum typestrain.</title>
        <authorList>
            <person name="Poehlein A."/>
            <person name="Schoch T."/>
            <person name="Duerre P."/>
            <person name="Daniel R."/>
        </authorList>
    </citation>
    <scope>NUCLEOTIDE SEQUENCE [LARGE SCALE GENOMIC DNA]</scope>
    <source>
        <strain evidence="1 2">DSM 7320</strain>
    </source>
</reference>
<dbReference type="KEGG" id="crw:CROST_015550"/>
<keyword evidence="2" id="KW-1185">Reference proteome</keyword>